<dbReference type="PANTHER" id="PTHR36974:SF1">
    <property type="entry name" value="DOXX FAMILY MEMBRANE PROTEIN"/>
    <property type="match status" value="1"/>
</dbReference>
<evidence type="ECO:0000256" key="4">
    <source>
        <dbReference type="ARBA" id="ARBA00023136"/>
    </source>
</evidence>
<comment type="subcellular location">
    <subcellularLocation>
        <location evidence="1">Membrane</location>
        <topology evidence="1">Multi-pass membrane protein</topology>
    </subcellularLocation>
</comment>
<protein>
    <submittedName>
        <fullName evidence="6">DoxX family protein</fullName>
    </submittedName>
</protein>
<keyword evidence="7" id="KW-1185">Reference proteome</keyword>
<feature type="transmembrane region" description="Helical" evidence="5">
    <location>
        <begin position="12"/>
        <end position="30"/>
    </location>
</feature>
<comment type="caution">
    <text evidence="6">The sequence shown here is derived from an EMBL/GenBank/DDBJ whole genome shotgun (WGS) entry which is preliminary data.</text>
</comment>
<sequence length="132" mass="15222">MRLDRISLYAQTLLYILGGMNHFWHSEFYLHVMPDHYAHPEALVRASGVAEILGGVGLLVPATRRFSAAGIVLMLIVFFDVHLFMLSHQRRFPEVPIWLLWARIPLQFALLAWAAMYCVTRRTPSAQRPLTY</sequence>
<evidence type="ECO:0000256" key="2">
    <source>
        <dbReference type="ARBA" id="ARBA00022692"/>
    </source>
</evidence>
<dbReference type="Proteomes" id="UP001596091">
    <property type="component" value="Unassembled WGS sequence"/>
</dbReference>
<reference evidence="7" key="1">
    <citation type="journal article" date="2019" name="Int. J. Syst. Evol. Microbiol.">
        <title>The Global Catalogue of Microorganisms (GCM) 10K type strain sequencing project: providing services to taxonomists for standard genome sequencing and annotation.</title>
        <authorList>
            <consortium name="The Broad Institute Genomics Platform"/>
            <consortium name="The Broad Institute Genome Sequencing Center for Infectious Disease"/>
            <person name="Wu L."/>
            <person name="Ma J."/>
        </authorList>
    </citation>
    <scope>NUCLEOTIDE SEQUENCE [LARGE SCALE GENOMIC DNA]</scope>
    <source>
        <strain evidence="7">JCM 4087</strain>
    </source>
</reference>
<evidence type="ECO:0000256" key="1">
    <source>
        <dbReference type="ARBA" id="ARBA00004141"/>
    </source>
</evidence>
<name>A0ABW1EDI2_9BACT</name>
<dbReference type="RefSeq" id="WP_263338208.1">
    <property type="nucleotide sequence ID" value="NZ_JAGSYH010000004.1"/>
</dbReference>
<evidence type="ECO:0000313" key="7">
    <source>
        <dbReference type="Proteomes" id="UP001596091"/>
    </source>
</evidence>
<feature type="transmembrane region" description="Helical" evidence="5">
    <location>
        <begin position="42"/>
        <end position="60"/>
    </location>
</feature>
<organism evidence="6 7">
    <name type="scientific">Acidicapsa dinghuensis</name>
    <dbReference type="NCBI Taxonomy" id="2218256"/>
    <lineage>
        <taxon>Bacteria</taxon>
        <taxon>Pseudomonadati</taxon>
        <taxon>Acidobacteriota</taxon>
        <taxon>Terriglobia</taxon>
        <taxon>Terriglobales</taxon>
        <taxon>Acidobacteriaceae</taxon>
        <taxon>Acidicapsa</taxon>
    </lineage>
</organism>
<accession>A0ABW1EDI2</accession>
<keyword evidence="4 5" id="KW-0472">Membrane</keyword>
<keyword evidence="2 5" id="KW-0812">Transmembrane</keyword>
<dbReference type="Pfam" id="PF13564">
    <property type="entry name" value="DoxX_2"/>
    <property type="match status" value="1"/>
</dbReference>
<gene>
    <name evidence="6" type="ORF">ACFPT7_07330</name>
</gene>
<keyword evidence="3 5" id="KW-1133">Transmembrane helix</keyword>
<feature type="transmembrane region" description="Helical" evidence="5">
    <location>
        <begin position="98"/>
        <end position="119"/>
    </location>
</feature>
<proteinExistence type="predicted"/>
<dbReference type="EMBL" id="JBHSPH010000002">
    <property type="protein sequence ID" value="MFC5862100.1"/>
    <property type="molecule type" value="Genomic_DNA"/>
</dbReference>
<dbReference type="InterPro" id="IPR032808">
    <property type="entry name" value="DoxX"/>
</dbReference>
<evidence type="ECO:0000256" key="5">
    <source>
        <dbReference type="SAM" id="Phobius"/>
    </source>
</evidence>
<dbReference type="PANTHER" id="PTHR36974">
    <property type="entry name" value="MEMBRANE PROTEIN-RELATED"/>
    <property type="match status" value="1"/>
</dbReference>
<evidence type="ECO:0000256" key="3">
    <source>
        <dbReference type="ARBA" id="ARBA00022989"/>
    </source>
</evidence>
<feature type="transmembrane region" description="Helical" evidence="5">
    <location>
        <begin position="67"/>
        <end position="86"/>
    </location>
</feature>
<evidence type="ECO:0000313" key="6">
    <source>
        <dbReference type="EMBL" id="MFC5862100.1"/>
    </source>
</evidence>